<accession>A0A420EPR0</accession>
<dbReference type="PANTHER" id="PTHR43133:SF63">
    <property type="entry name" value="RNA POLYMERASE SIGMA FACTOR FECI-RELATED"/>
    <property type="match status" value="1"/>
</dbReference>
<comment type="caution">
    <text evidence="8">The sequence shown here is derived from an EMBL/GenBank/DDBJ whole genome shotgun (WGS) entry which is preliminary data.</text>
</comment>
<dbReference type="InterPro" id="IPR013249">
    <property type="entry name" value="RNA_pol_sigma70_r4_t2"/>
</dbReference>
<dbReference type="InterPro" id="IPR013324">
    <property type="entry name" value="RNA_pol_sigma_r3/r4-like"/>
</dbReference>
<evidence type="ECO:0000256" key="3">
    <source>
        <dbReference type="ARBA" id="ARBA00023082"/>
    </source>
</evidence>
<dbReference type="NCBIfam" id="TIGR02937">
    <property type="entry name" value="sigma70-ECF"/>
    <property type="match status" value="1"/>
</dbReference>
<organism evidence="8 9">
    <name type="scientific">Altericroceibacterium spongiae</name>
    <dbReference type="NCBI Taxonomy" id="2320269"/>
    <lineage>
        <taxon>Bacteria</taxon>
        <taxon>Pseudomonadati</taxon>
        <taxon>Pseudomonadota</taxon>
        <taxon>Alphaproteobacteria</taxon>
        <taxon>Sphingomonadales</taxon>
        <taxon>Erythrobacteraceae</taxon>
        <taxon>Altericroceibacterium</taxon>
    </lineage>
</organism>
<evidence type="ECO:0000256" key="2">
    <source>
        <dbReference type="ARBA" id="ARBA00023015"/>
    </source>
</evidence>
<dbReference type="SUPFAM" id="SSF88659">
    <property type="entry name" value="Sigma3 and sigma4 domains of RNA polymerase sigma factors"/>
    <property type="match status" value="1"/>
</dbReference>
<feature type="compositionally biased region" description="Polar residues" evidence="5">
    <location>
        <begin position="8"/>
        <end position="21"/>
    </location>
</feature>
<keyword evidence="2" id="KW-0805">Transcription regulation</keyword>
<dbReference type="Pfam" id="PF04542">
    <property type="entry name" value="Sigma70_r2"/>
    <property type="match status" value="1"/>
</dbReference>
<evidence type="ECO:0000256" key="4">
    <source>
        <dbReference type="ARBA" id="ARBA00023163"/>
    </source>
</evidence>
<dbReference type="PANTHER" id="PTHR43133">
    <property type="entry name" value="RNA POLYMERASE ECF-TYPE SIGMA FACTO"/>
    <property type="match status" value="1"/>
</dbReference>
<dbReference type="Gene3D" id="1.10.1740.10">
    <property type="match status" value="1"/>
</dbReference>
<comment type="similarity">
    <text evidence="1">Belongs to the sigma-70 factor family. ECF subfamily.</text>
</comment>
<evidence type="ECO:0000259" key="7">
    <source>
        <dbReference type="Pfam" id="PF08281"/>
    </source>
</evidence>
<dbReference type="Gene3D" id="1.10.10.10">
    <property type="entry name" value="Winged helix-like DNA-binding domain superfamily/Winged helix DNA-binding domain"/>
    <property type="match status" value="1"/>
</dbReference>
<name>A0A420EPR0_9SPHN</name>
<keyword evidence="3" id="KW-0731">Sigma factor</keyword>
<dbReference type="AlphaFoldDB" id="A0A420EPR0"/>
<proteinExistence type="inferred from homology"/>
<dbReference type="InterPro" id="IPR039425">
    <property type="entry name" value="RNA_pol_sigma-70-like"/>
</dbReference>
<gene>
    <name evidence="8" type="ORF">D6851_05550</name>
</gene>
<dbReference type="GO" id="GO:0006352">
    <property type="term" value="P:DNA-templated transcription initiation"/>
    <property type="evidence" value="ECO:0007669"/>
    <property type="project" value="InterPro"/>
</dbReference>
<evidence type="ECO:0000256" key="5">
    <source>
        <dbReference type="SAM" id="MobiDB-lite"/>
    </source>
</evidence>
<dbReference type="InterPro" id="IPR013325">
    <property type="entry name" value="RNA_pol_sigma_r2"/>
</dbReference>
<evidence type="ECO:0000313" key="8">
    <source>
        <dbReference type="EMBL" id="RKF22675.1"/>
    </source>
</evidence>
<evidence type="ECO:0000313" key="9">
    <source>
        <dbReference type="Proteomes" id="UP000284395"/>
    </source>
</evidence>
<dbReference type="InterPro" id="IPR036388">
    <property type="entry name" value="WH-like_DNA-bd_sf"/>
</dbReference>
<sequence length="183" mass="21278">MSVRPEQRQANPVSSEHSSTSLYEMHRTALVDYANNILRDRARAEDVVQEAWERIQSVERTRIINEPLRYFYRIVQNLALDNRRIRKREAQRSGGTLTDISDKIADDTPKPDAIAAAREEFRIVIESMGELPERTRMALLLHSVEGLKLREIAERLELSVTYTHQLVAKGKMHCLRRLSRKRS</sequence>
<keyword evidence="9" id="KW-1185">Reference proteome</keyword>
<dbReference type="Proteomes" id="UP000284395">
    <property type="component" value="Unassembled WGS sequence"/>
</dbReference>
<feature type="domain" description="RNA polymerase sigma factor 70 region 4 type 2" evidence="7">
    <location>
        <begin position="123"/>
        <end position="174"/>
    </location>
</feature>
<feature type="region of interest" description="Disordered" evidence="5">
    <location>
        <begin position="1"/>
        <end position="21"/>
    </location>
</feature>
<protein>
    <submittedName>
        <fullName evidence="8">RNA polymerase sigma factor</fullName>
    </submittedName>
</protein>
<evidence type="ECO:0000256" key="1">
    <source>
        <dbReference type="ARBA" id="ARBA00010641"/>
    </source>
</evidence>
<dbReference type="GO" id="GO:0003677">
    <property type="term" value="F:DNA binding"/>
    <property type="evidence" value="ECO:0007669"/>
    <property type="project" value="InterPro"/>
</dbReference>
<dbReference type="SUPFAM" id="SSF88946">
    <property type="entry name" value="Sigma2 domain of RNA polymerase sigma factors"/>
    <property type="match status" value="1"/>
</dbReference>
<evidence type="ECO:0000259" key="6">
    <source>
        <dbReference type="Pfam" id="PF04542"/>
    </source>
</evidence>
<dbReference type="GO" id="GO:0016987">
    <property type="term" value="F:sigma factor activity"/>
    <property type="evidence" value="ECO:0007669"/>
    <property type="project" value="UniProtKB-KW"/>
</dbReference>
<feature type="domain" description="RNA polymerase sigma-70 region 2" evidence="6">
    <location>
        <begin position="22"/>
        <end position="88"/>
    </location>
</feature>
<dbReference type="InterPro" id="IPR007627">
    <property type="entry name" value="RNA_pol_sigma70_r2"/>
</dbReference>
<dbReference type="Pfam" id="PF08281">
    <property type="entry name" value="Sigma70_r4_2"/>
    <property type="match status" value="1"/>
</dbReference>
<dbReference type="EMBL" id="RAPF01000002">
    <property type="protein sequence ID" value="RKF22675.1"/>
    <property type="molecule type" value="Genomic_DNA"/>
</dbReference>
<keyword evidence="4" id="KW-0804">Transcription</keyword>
<reference evidence="8 9" key="1">
    <citation type="submission" date="2018-09" db="EMBL/GenBank/DDBJ databases">
        <title>Altererythrobacter spongiae sp. nov., isolated from a marine sponge.</title>
        <authorList>
            <person name="Zhuang L."/>
            <person name="Luo L."/>
        </authorList>
    </citation>
    <scope>NUCLEOTIDE SEQUENCE [LARGE SCALE GENOMIC DNA]</scope>
    <source>
        <strain evidence="8 9">HN-Y73</strain>
    </source>
</reference>
<dbReference type="OrthoDB" id="9784272at2"/>
<dbReference type="InterPro" id="IPR014284">
    <property type="entry name" value="RNA_pol_sigma-70_dom"/>
</dbReference>